<gene>
    <name evidence="2" type="ORF">LTRI10_LOCUS39448</name>
</gene>
<reference evidence="2 3" key="1">
    <citation type="submission" date="2024-04" db="EMBL/GenBank/DDBJ databases">
        <authorList>
            <person name="Fracassetti M."/>
        </authorList>
    </citation>
    <scope>NUCLEOTIDE SEQUENCE [LARGE SCALE GENOMIC DNA]</scope>
</reference>
<accession>A0AAV2FMQ7</accession>
<dbReference type="AlphaFoldDB" id="A0AAV2FMQ7"/>
<sequence length="82" mass="8840">MEPNLADAIKQLATHMDLMGALLQTMTDQSLSSCSPVQQSSSSEEDNVELEDESNDATASGEFLEGKRVVSPTRGTPNQKKL</sequence>
<feature type="compositionally biased region" description="Polar residues" evidence="1">
    <location>
        <begin position="73"/>
        <end position="82"/>
    </location>
</feature>
<proteinExistence type="predicted"/>
<dbReference type="Proteomes" id="UP001497516">
    <property type="component" value="Chromosome 7"/>
</dbReference>
<feature type="region of interest" description="Disordered" evidence="1">
    <location>
        <begin position="28"/>
        <end position="82"/>
    </location>
</feature>
<organism evidence="2 3">
    <name type="scientific">Linum trigynum</name>
    <dbReference type="NCBI Taxonomy" id="586398"/>
    <lineage>
        <taxon>Eukaryota</taxon>
        <taxon>Viridiplantae</taxon>
        <taxon>Streptophyta</taxon>
        <taxon>Embryophyta</taxon>
        <taxon>Tracheophyta</taxon>
        <taxon>Spermatophyta</taxon>
        <taxon>Magnoliopsida</taxon>
        <taxon>eudicotyledons</taxon>
        <taxon>Gunneridae</taxon>
        <taxon>Pentapetalae</taxon>
        <taxon>rosids</taxon>
        <taxon>fabids</taxon>
        <taxon>Malpighiales</taxon>
        <taxon>Linaceae</taxon>
        <taxon>Linum</taxon>
    </lineage>
</organism>
<feature type="compositionally biased region" description="Low complexity" evidence="1">
    <location>
        <begin position="29"/>
        <end position="42"/>
    </location>
</feature>
<evidence type="ECO:0000313" key="2">
    <source>
        <dbReference type="EMBL" id="CAL1399257.1"/>
    </source>
</evidence>
<dbReference type="EMBL" id="OZ034820">
    <property type="protein sequence ID" value="CAL1399257.1"/>
    <property type="molecule type" value="Genomic_DNA"/>
</dbReference>
<evidence type="ECO:0000256" key="1">
    <source>
        <dbReference type="SAM" id="MobiDB-lite"/>
    </source>
</evidence>
<feature type="compositionally biased region" description="Acidic residues" evidence="1">
    <location>
        <begin position="43"/>
        <end position="55"/>
    </location>
</feature>
<evidence type="ECO:0000313" key="3">
    <source>
        <dbReference type="Proteomes" id="UP001497516"/>
    </source>
</evidence>
<keyword evidence="3" id="KW-1185">Reference proteome</keyword>
<name>A0AAV2FMQ7_9ROSI</name>
<protein>
    <submittedName>
        <fullName evidence="2">Uncharacterized protein</fullName>
    </submittedName>
</protein>